<dbReference type="Ensembl" id="ENSACIT00000015067.1">
    <property type="protein sequence ID" value="ENSACIP00000014672.1"/>
    <property type="gene ID" value="ENSACIG00000011403.1"/>
</dbReference>
<protein>
    <submittedName>
        <fullName evidence="1">Uncharacterized protein</fullName>
    </submittedName>
</protein>
<dbReference type="AlphaFoldDB" id="A0A3Q0RW67"/>
<evidence type="ECO:0000313" key="2">
    <source>
        <dbReference type="Proteomes" id="UP000261340"/>
    </source>
</evidence>
<dbReference type="STRING" id="61819.ENSACIP00000014672"/>
<dbReference type="Proteomes" id="UP000261340">
    <property type="component" value="Unplaced"/>
</dbReference>
<organism evidence="1 2">
    <name type="scientific">Amphilophus citrinellus</name>
    <name type="common">Midas cichlid</name>
    <name type="synonym">Cichlasoma citrinellum</name>
    <dbReference type="NCBI Taxonomy" id="61819"/>
    <lineage>
        <taxon>Eukaryota</taxon>
        <taxon>Metazoa</taxon>
        <taxon>Chordata</taxon>
        <taxon>Craniata</taxon>
        <taxon>Vertebrata</taxon>
        <taxon>Euteleostomi</taxon>
        <taxon>Actinopterygii</taxon>
        <taxon>Neopterygii</taxon>
        <taxon>Teleostei</taxon>
        <taxon>Neoteleostei</taxon>
        <taxon>Acanthomorphata</taxon>
        <taxon>Ovalentaria</taxon>
        <taxon>Cichlomorphae</taxon>
        <taxon>Cichliformes</taxon>
        <taxon>Cichlidae</taxon>
        <taxon>New World cichlids</taxon>
        <taxon>Cichlasomatinae</taxon>
        <taxon>Heroini</taxon>
        <taxon>Amphilophus</taxon>
    </lineage>
</organism>
<sequence>CHGGYILNTLFPKIKNQTMGSAPTACTAAIRHAGDELLACFPIFEHWPRIFQDMTENSAHGTVLSEYVLAGQVAIYCQEPGVLQLEECVGAYVERHLARTFCLVFGEKQDLEWHLKCVDSLATSIHTYFFWKRISWPTLPPTDLKQKLQESNTTKCLQCICSFL</sequence>
<accession>A0A3Q0RW67</accession>
<proteinExistence type="predicted"/>
<evidence type="ECO:0000313" key="1">
    <source>
        <dbReference type="Ensembl" id="ENSACIP00000014672.1"/>
    </source>
</evidence>
<reference evidence="1" key="1">
    <citation type="submission" date="2025-08" db="UniProtKB">
        <authorList>
            <consortium name="Ensembl"/>
        </authorList>
    </citation>
    <scope>IDENTIFICATION</scope>
</reference>
<keyword evidence="2" id="KW-1185">Reference proteome</keyword>
<reference evidence="1" key="2">
    <citation type="submission" date="2025-09" db="UniProtKB">
        <authorList>
            <consortium name="Ensembl"/>
        </authorList>
    </citation>
    <scope>IDENTIFICATION</scope>
</reference>
<dbReference type="GeneTree" id="ENSGT00620000089226"/>
<name>A0A3Q0RW67_AMPCI</name>